<comment type="caution">
    <text evidence="2">The sequence shown here is derived from an EMBL/GenBank/DDBJ whole genome shotgun (WGS) entry which is preliminary data.</text>
</comment>
<dbReference type="EMBL" id="JAAIUW010000006">
    <property type="protein sequence ID" value="KAF7826769.1"/>
    <property type="molecule type" value="Genomic_DNA"/>
</dbReference>
<accession>A0A834TZL3</accession>
<evidence type="ECO:0000256" key="1">
    <source>
        <dbReference type="SAM" id="MobiDB-lite"/>
    </source>
</evidence>
<name>A0A834TZL3_9FABA</name>
<organism evidence="2 3">
    <name type="scientific">Senna tora</name>
    <dbReference type="NCBI Taxonomy" id="362788"/>
    <lineage>
        <taxon>Eukaryota</taxon>
        <taxon>Viridiplantae</taxon>
        <taxon>Streptophyta</taxon>
        <taxon>Embryophyta</taxon>
        <taxon>Tracheophyta</taxon>
        <taxon>Spermatophyta</taxon>
        <taxon>Magnoliopsida</taxon>
        <taxon>eudicotyledons</taxon>
        <taxon>Gunneridae</taxon>
        <taxon>Pentapetalae</taxon>
        <taxon>rosids</taxon>
        <taxon>fabids</taxon>
        <taxon>Fabales</taxon>
        <taxon>Fabaceae</taxon>
        <taxon>Caesalpinioideae</taxon>
        <taxon>Cassia clade</taxon>
        <taxon>Senna</taxon>
    </lineage>
</organism>
<sequence>MADGQKSERENGDKDRENGKKL</sequence>
<dbReference type="Proteomes" id="UP000634136">
    <property type="component" value="Unassembled WGS sequence"/>
</dbReference>
<reference evidence="2" key="1">
    <citation type="submission" date="2020-09" db="EMBL/GenBank/DDBJ databases">
        <title>Genome-Enabled Discovery of Anthraquinone Biosynthesis in Senna tora.</title>
        <authorList>
            <person name="Kang S.-H."/>
            <person name="Pandey R.P."/>
            <person name="Lee C.-M."/>
            <person name="Sim J.-S."/>
            <person name="Jeong J.-T."/>
            <person name="Choi B.-S."/>
            <person name="Jung M."/>
            <person name="Ginzburg D."/>
            <person name="Zhao K."/>
            <person name="Won S.Y."/>
            <person name="Oh T.-J."/>
            <person name="Yu Y."/>
            <person name="Kim N.-H."/>
            <person name="Lee O.R."/>
            <person name="Lee T.-H."/>
            <person name="Bashyal P."/>
            <person name="Kim T.-S."/>
            <person name="Lee W.-H."/>
            <person name="Kawkins C."/>
            <person name="Kim C.-K."/>
            <person name="Kim J.S."/>
            <person name="Ahn B.O."/>
            <person name="Rhee S.Y."/>
            <person name="Sohng J.K."/>
        </authorList>
    </citation>
    <scope>NUCLEOTIDE SEQUENCE</scope>
    <source>
        <tissue evidence="2">Leaf</tissue>
    </source>
</reference>
<keyword evidence="3" id="KW-1185">Reference proteome</keyword>
<dbReference type="AlphaFoldDB" id="A0A834TZL3"/>
<feature type="region of interest" description="Disordered" evidence="1">
    <location>
        <begin position="1"/>
        <end position="22"/>
    </location>
</feature>
<gene>
    <name evidence="2" type="ORF">G2W53_017933</name>
</gene>
<proteinExistence type="predicted"/>
<evidence type="ECO:0000313" key="3">
    <source>
        <dbReference type="Proteomes" id="UP000634136"/>
    </source>
</evidence>
<evidence type="ECO:0000313" key="2">
    <source>
        <dbReference type="EMBL" id="KAF7826769.1"/>
    </source>
</evidence>
<protein>
    <submittedName>
        <fullName evidence="2">Uncharacterized protein</fullName>
    </submittedName>
</protein>